<evidence type="ECO:0000256" key="2">
    <source>
        <dbReference type="ARBA" id="ARBA00010704"/>
    </source>
</evidence>
<sequence length="910" mass="103013">MEFRRRDYGAEESAFSLPRKAVKEHPLLTIGASPSVQVDSTSHEKVDFEDPLRAHAVDVIDPSSNVERRDTTSRRSSEEVSQLSAKEWAVFSKTLPQKFSCSNMITISTALDIVSGNNRESNKSLADLHLEELEDPEMMVKEEKKAITQHEYVSRLQELKAKIGRAWKADDRINALKLSIKVSRLLIDTSISQFYPTLFLLVIDIMDMFGDLVWERIKKKAEYSEDGTFLCSLSESFLSVHVCSEAKETCYNWFCKIGSIRELVPRIYLELAILRCRRFLEDHQLSSVHRLARMMRGLSDPIASAYCHLYMAYRAAFLDCKDNGYLIMSISNINLSLRRIIFDKEARQNDSHRSNKLIIHLMEPAIEWIMKCIFMDGRQKANDILVEFGFGSSTLDSTWKVPWTSIIIHHLLRQLPSKIVSVHVFEILEFFEKIEDFSLTQLLNYRLLGIKLSESPPHHAYVEAVLSKVMLVVSQYKYLEEYLVVTNAYLDIILQCSMDIFLSSILDGILKRAKDKRANETELDALQPIVMKLLQNFSSIENAFASDHFMALCELLSGVSKNLINLHILEKATRSGAICDPISIQLLFEISKVLHDSIDIINEDYQQKLDLICRFIQMVDFGDDRDYHLTFLAKCRAAFSYFDVIMDILVHLSNNLATGAIKGSSKFSNFVKACVAFSEITIPSIPSQIRCMKLFIATAEVSLFAGLVSHAKGLLNSAIDCLLCLDVSGSHRSITEDEIISLTCKLCNMLTLVPDINGGTALLQRRLMSILDHQPWASPRLKAKVLCAIIHVCARLYQNLLPQPSNCMKIAHNNEMLLYGDDLYEEELSLVTSAALQCLFKAIQQQPASTSRGNLALEACNCLVINFKATDVLHLKCTELIGIAGSCLHSSDPYLNASVKFFNRHFQSSQ</sequence>
<comment type="similarity">
    <text evidence="2">Belongs to the VPS35L family.</text>
</comment>
<dbReference type="AlphaFoldDB" id="A0AAP0AUG7"/>
<evidence type="ECO:0000256" key="1">
    <source>
        <dbReference type="ARBA" id="ARBA00004177"/>
    </source>
</evidence>
<evidence type="ECO:0000313" key="8">
    <source>
        <dbReference type="Proteomes" id="UP001418222"/>
    </source>
</evidence>
<comment type="caution">
    <text evidence="7">The sequence shown here is derived from an EMBL/GenBank/DDBJ whole genome shotgun (WGS) entry which is preliminary data.</text>
</comment>
<name>A0AAP0AUG7_9ASPA</name>
<dbReference type="InterPro" id="IPR029705">
    <property type="entry name" value="VPS35L"/>
</dbReference>
<evidence type="ECO:0000313" key="7">
    <source>
        <dbReference type="EMBL" id="KAK8915936.1"/>
    </source>
</evidence>
<accession>A0AAP0AUG7</accession>
<dbReference type="PANTHER" id="PTHR13673:SF0">
    <property type="entry name" value="VPS35 ENDOSOMAL PROTEIN-SORTING FACTOR-LIKE"/>
    <property type="match status" value="1"/>
</dbReference>
<reference evidence="7 8" key="1">
    <citation type="journal article" date="2022" name="Nat. Plants">
        <title>Genomes of leafy and leafless Platanthera orchids illuminate the evolution of mycoheterotrophy.</title>
        <authorList>
            <person name="Li M.H."/>
            <person name="Liu K.W."/>
            <person name="Li Z."/>
            <person name="Lu H.C."/>
            <person name="Ye Q.L."/>
            <person name="Zhang D."/>
            <person name="Wang J.Y."/>
            <person name="Li Y.F."/>
            <person name="Zhong Z.M."/>
            <person name="Liu X."/>
            <person name="Yu X."/>
            <person name="Liu D.K."/>
            <person name="Tu X.D."/>
            <person name="Liu B."/>
            <person name="Hao Y."/>
            <person name="Liao X.Y."/>
            <person name="Jiang Y.T."/>
            <person name="Sun W.H."/>
            <person name="Chen J."/>
            <person name="Chen Y.Q."/>
            <person name="Ai Y."/>
            <person name="Zhai J.W."/>
            <person name="Wu S.S."/>
            <person name="Zhou Z."/>
            <person name="Hsiao Y.Y."/>
            <person name="Wu W.L."/>
            <person name="Chen Y.Y."/>
            <person name="Lin Y.F."/>
            <person name="Hsu J.L."/>
            <person name="Li C.Y."/>
            <person name="Wang Z.W."/>
            <person name="Zhao X."/>
            <person name="Zhong W.Y."/>
            <person name="Ma X.K."/>
            <person name="Ma L."/>
            <person name="Huang J."/>
            <person name="Chen G.Z."/>
            <person name="Huang M.Z."/>
            <person name="Huang L."/>
            <person name="Peng D.H."/>
            <person name="Luo Y.B."/>
            <person name="Zou S.Q."/>
            <person name="Chen S.P."/>
            <person name="Lan S."/>
            <person name="Tsai W.C."/>
            <person name="Van de Peer Y."/>
            <person name="Liu Z.J."/>
        </authorList>
    </citation>
    <scope>NUCLEOTIDE SEQUENCE [LARGE SCALE GENOMIC DNA]</scope>
    <source>
        <strain evidence="7">Lor287</strain>
    </source>
</reference>
<gene>
    <name evidence="7" type="ORF">KSP39_PZI022997</name>
</gene>
<dbReference type="GO" id="GO:0005768">
    <property type="term" value="C:endosome"/>
    <property type="evidence" value="ECO:0007669"/>
    <property type="project" value="UniProtKB-SubCell"/>
</dbReference>
<keyword evidence="4" id="KW-0967">Endosome</keyword>
<dbReference type="Proteomes" id="UP001418222">
    <property type="component" value="Unassembled WGS sequence"/>
</dbReference>
<evidence type="ECO:0000256" key="5">
    <source>
        <dbReference type="ARBA" id="ARBA00022927"/>
    </source>
</evidence>
<comment type="subcellular location">
    <subcellularLocation>
        <location evidence="1">Endosome</location>
    </subcellularLocation>
</comment>
<keyword evidence="3" id="KW-0813">Transport</keyword>
<proteinExistence type="inferred from homology"/>
<evidence type="ECO:0000256" key="3">
    <source>
        <dbReference type="ARBA" id="ARBA00022448"/>
    </source>
</evidence>
<evidence type="ECO:0000256" key="6">
    <source>
        <dbReference type="SAM" id="MobiDB-lite"/>
    </source>
</evidence>
<evidence type="ECO:0000256" key="4">
    <source>
        <dbReference type="ARBA" id="ARBA00022753"/>
    </source>
</evidence>
<keyword evidence="8" id="KW-1185">Reference proteome</keyword>
<dbReference type="GO" id="GO:0032456">
    <property type="term" value="P:endocytic recycling"/>
    <property type="evidence" value="ECO:0007669"/>
    <property type="project" value="InterPro"/>
</dbReference>
<dbReference type="PANTHER" id="PTHR13673">
    <property type="entry name" value="ESOPHAGEAL CANCER ASSOCIATED PROTEIN"/>
    <property type="match status" value="1"/>
</dbReference>
<feature type="region of interest" description="Disordered" evidence="6">
    <location>
        <begin position="60"/>
        <end position="79"/>
    </location>
</feature>
<keyword evidence="5" id="KW-0653">Protein transport</keyword>
<dbReference type="GO" id="GO:0015031">
    <property type="term" value="P:protein transport"/>
    <property type="evidence" value="ECO:0007669"/>
    <property type="project" value="UniProtKB-KW"/>
</dbReference>
<organism evidence="7 8">
    <name type="scientific">Platanthera zijinensis</name>
    <dbReference type="NCBI Taxonomy" id="2320716"/>
    <lineage>
        <taxon>Eukaryota</taxon>
        <taxon>Viridiplantae</taxon>
        <taxon>Streptophyta</taxon>
        <taxon>Embryophyta</taxon>
        <taxon>Tracheophyta</taxon>
        <taxon>Spermatophyta</taxon>
        <taxon>Magnoliopsida</taxon>
        <taxon>Liliopsida</taxon>
        <taxon>Asparagales</taxon>
        <taxon>Orchidaceae</taxon>
        <taxon>Orchidoideae</taxon>
        <taxon>Orchideae</taxon>
        <taxon>Orchidinae</taxon>
        <taxon>Platanthera</taxon>
    </lineage>
</organism>
<feature type="compositionally biased region" description="Basic and acidic residues" evidence="6">
    <location>
        <begin position="66"/>
        <end position="78"/>
    </location>
</feature>
<dbReference type="EMBL" id="JBBWWQ010000020">
    <property type="protein sequence ID" value="KAK8915936.1"/>
    <property type="molecule type" value="Genomic_DNA"/>
</dbReference>
<protein>
    <submittedName>
        <fullName evidence="7">Uncharacterized protein</fullName>
    </submittedName>
</protein>